<evidence type="ECO:0000256" key="1">
    <source>
        <dbReference type="ARBA" id="ARBA00022741"/>
    </source>
</evidence>
<dbReference type="Gene3D" id="3.40.50.300">
    <property type="entry name" value="P-loop containing nucleotide triphosphate hydrolases"/>
    <property type="match status" value="3"/>
</dbReference>
<evidence type="ECO:0000256" key="2">
    <source>
        <dbReference type="ARBA" id="ARBA00022801"/>
    </source>
</evidence>
<feature type="compositionally biased region" description="Basic and acidic residues" evidence="6">
    <location>
        <begin position="471"/>
        <end position="480"/>
    </location>
</feature>
<dbReference type="InterPro" id="IPR014016">
    <property type="entry name" value="UvrD-like_ATP-bd"/>
</dbReference>
<evidence type="ECO:0000259" key="7">
    <source>
        <dbReference type="PROSITE" id="PS51198"/>
    </source>
</evidence>
<organism evidence="8 9">
    <name type="scientific">Gordonia sesuvii</name>
    <dbReference type="NCBI Taxonomy" id="3116777"/>
    <lineage>
        <taxon>Bacteria</taxon>
        <taxon>Bacillati</taxon>
        <taxon>Actinomycetota</taxon>
        <taxon>Actinomycetes</taxon>
        <taxon>Mycobacteriales</taxon>
        <taxon>Gordoniaceae</taxon>
        <taxon>Gordonia</taxon>
    </lineage>
</organism>
<keyword evidence="3 5" id="KW-0347">Helicase</keyword>
<keyword evidence="9" id="KW-1185">Reference proteome</keyword>
<dbReference type="Proteomes" id="UP001347146">
    <property type="component" value="Unassembled WGS sequence"/>
</dbReference>
<evidence type="ECO:0000256" key="3">
    <source>
        <dbReference type="ARBA" id="ARBA00022806"/>
    </source>
</evidence>
<protein>
    <submittedName>
        <fullName evidence="8">RNA polymerase recycling motor ATPase HelR</fullName>
    </submittedName>
</protein>
<comment type="caution">
    <text evidence="8">The sequence shown here is derived from an EMBL/GenBank/DDBJ whole genome shotgun (WGS) entry which is preliminary data.</text>
</comment>
<feature type="region of interest" description="Disordered" evidence="6">
    <location>
        <begin position="460"/>
        <end position="480"/>
    </location>
</feature>
<dbReference type="NCBIfam" id="NF041254">
    <property type="entry name" value="motor_HelR"/>
    <property type="match status" value="1"/>
</dbReference>
<dbReference type="PANTHER" id="PTHR11070:SF45">
    <property type="entry name" value="DNA 3'-5' HELICASE"/>
    <property type="match status" value="1"/>
</dbReference>
<accession>A0ABU7MH04</accession>
<feature type="domain" description="UvrD-like helicase ATP-binding" evidence="7">
    <location>
        <begin position="199"/>
        <end position="601"/>
    </location>
</feature>
<name>A0ABU7MH04_9ACTN</name>
<evidence type="ECO:0000256" key="4">
    <source>
        <dbReference type="ARBA" id="ARBA00022840"/>
    </source>
</evidence>
<proteinExistence type="predicted"/>
<dbReference type="PANTHER" id="PTHR11070">
    <property type="entry name" value="UVRD / RECB / PCRA DNA HELICASE FAMILY MEMBER"/>
    <property type="match status" value="1"/>
</dbReference>
<dbReference type="PROSITE" id="PS51198">
    <property type="entry name" value="UVRD_HELICASE_ATP_BIND"/>
    <property type="match status" value="1"/>
</dbReference>
<gene>
    <name evidence="8" type="primary">helR</name>
    <name evidence="8" type="ORF">VZC37_17225</name>
</gene>
<dbReference type="EMBL" id="JAZDUF010000005">
    <property type="protein sequence ID" value="MEE3852088.1"/>
    <property type="molecule type" value="Genomic_DNA"/>
</dbReference>
<dbReference type="InterPro" id="IPR027417">
    <property type="entry name" value="P-loop_NTPase"/>
</dbReference>
<evidence type="ECO:0000256" key="6">
    <source>
        <dbReference type="SAM" id="MobiDB-lite"/>
    </source>
</evidence>
<dbReference type="RefSeq" id="WP_330433974.1">
    <property type="nucleotide sequence ID" value="NZ_JAZDUF010000005.1"/>
</dbReference>
<evidence type="ECO:0000313" key="8">
    <source>
        <dbReference type="EMBL" id="MEE3852088.1"/>
    </source>
</evidence>
<dbReference type="SUPFAM" id="SSF52540">
    <property type="entry name" value="P-loop containing nucleoside triphosphate hydrolases"/>
    <property type="match status" value="1"/>
</dbReference>
<keyword evidence="4 5" id="KW-0067">ATP-binding</keyword>
<sequence length="720" mass="78906">MPPLTTTVFDLAAHPAKSEPARITDDERHFAAMSTSLDELIADLTSRLAVLRRTSARKGKQAVERDLEIHELNRRLRTLRRFRLDLCLGRIVSGDPEDGSVEVHYIGRIGLTDRTGRQLLIDWRAPAAAPFFSATPAHPMGLRSRRRYRWGRGQIVDYWDEVFTTDAAEDQSLVLDDDSAFIAGLGASRSPRMRDVLTTIASDQDAIVRADSHGALVVDGGPGTGKTVVALHRAAYLLYADPRLAGNRGGVLVVGPHEPYLGYIADVLPSLGEESVQTVTLRDLLPEGARARPEADPAVARLKASSSMVGAIEPAVRFYETPPTTSMTVETDWADVVLTRPDWAEAFAAPEAGTPHNEARDQVWEALVDIIIAKHDREVPSSQLRKSLADNDELTSTLGRAWPILEYTDLVGDLLSVPAYLRLCAPELSRDDVAALQRGDVDAWTTSDLPLLDAARRRLGDPAASRRRRRGEAQRRAGHDRMERVVDELLDSSTYDDGEGLMSMLRSTDLRDVLDDADTTPANDADVLAGPFAHIIVDEAQELTDAEWQMLLARCPSRSFTVVGDRAQARSGFTEAWTERLERVGLRDVTMASLTVNYRTPEEIMTHAEPVIRAAVPDANVPTSIRSSGLPVRSGAAAELDEILRVWLTDNDEGTACVIGDPTFVGTSRVRSLSPQQAKGLEFDLVVLINPEDFGAGVTGAVDRYVAMTRATRELVVLDQ</sequence>
<keyword evidence="2 5" id="KW-0378">Hydrolase</keyword>
<reference evidence="8 9" key="1">
    <citation type="submission" date="2024-01" db="EMBL/GenBank/DDBJ databases">
        <title>Draft genome sequence of Gordonia sp. LSe1-13.</title>
        <authorList>
            <person name="Suphannarot A."/>
            <person name="Mingma R."/>
        </authorList>
    </citation>
    <scope>NUCLEOTIDE SEQUENCE [LARGE SCALE GENOMIC DNA]</scope>
    <source>
        <strain evidence="8 9">LSe1-13</strain>
    </source>
</reference>
<evidence type="ECO:0000313" key="9">
    <source>
        <dbReference type="Proteomes" id="UP001347146"/>
    </source>
</evidence>
<evidence type="ECO:0000256" key="5">
    <source>
        <dbReference type="PROSITE-ProRule" id="PRU00560"/>
    </source>
</evidence>
<keyword evidence="1 5" id="KW-0547">Nucleotide-binding</keyword>
<feature type="binding site" evidence="5">
    <location>
        <begin position="220"/>
        <end position="227"/>
    </location>
    <ligand>
        <name>ATP</name>
        <dbReference type="ChEBI" id="CHEBI:30616"/>
    </ligand>
</feature>
<dbReference type="InterPro" id="IPR000212">
    <property type="entry name" value="DNA_helicase_UvrD/REP"/>
</dbReference>